<sequence>MGFSTWYLVSAIAPLLTRIGFDLTTGQLYWLTAIPGLSCGLFRLVFMFLPPIIGTRRLVTMSSLLFIIPMLGWFFAVQDSSTPYGWLLTLAFLCGIGGGVFSGYMPSTGYFFPKSRSGTALGLQAGIGNFGMSLIQFLGPWIMGFGLLGITFVTPERTNDGDFLFVHNAAAVMIPWAVLAAALAWHFLKDVPVKASFRQQIDIFGNRNTWILTLVYLMTFGAFSGFAAQFGLLINEIYGRDSSLADSFPVDDLPGGATYAFLGPLIGSLVRAMWGPLCDKFGGAIWTFVGCVGMTASTLAASFLLEPSDPDQFPWFLAAMLSLFFFTGPANAGTFKQMPMILPARQAGGVIGWTGAVGAFGPFVVGMLLSGVSSTLVFQGMVVYFVVVTVLVWMFYARPHAPYPG</sequence>
<feature type="transmembrane region" description="Helical" evidence="6">
    <location>
        <begin position="315"/>
        <end position="335"/>
    </location>
</feature>
<evidence type="ECO:0000256" key="4">
    <source>
        <dbReference type="ARBA" id="ARBA00022989"/>
    </source>
</evidence>
<feature type="transmembrane region" description="Helical" evidence="6">
    <location>
        <begin position="254"/>
        <end position="274"/>
    </location>
</feature>
<feature type="transmembrane region" description="Helical" evidence="6">
    <location>
        <begin position="165"/>
        <end position="188"/>
    </location>
</feature>
<evidence type="ECO:0000256" key="3">
    <source>
        <dbReference type="ARBA" id="ARBA00022692"/>
    </source>
</evidence>
<keyword evidence="5 6" id="KW-0472">Membrane</keyword>
<dbReference type="Pfam" id="PF07690">
    <property type="entry name" value="MFS_1"/>
    <property type="match status" value="1"/>
</dbReference>
<feature type="transmembrane region" description="Helical" evidence="6">
    <location>
        <begin position="281"/>
        <end position="303"/>
    </location>
</feature>
<proteinExistence type="inferred from homology"/>
<dbReference type="Gene3D" id="1.20.1250.20">
    <property type="entry name" value="MFS general substrate transporter like domains"/>
    <property type="match status" value="1"/>
</dbReference>
<keyword evidence="3 6" id="KW-0812">Transmembrane</keyword>
<feature type="transmembrane region" description="Helical" evidence="6">
    <location>
        <begin position="209"/>
        <end position="234"/>
    </location>
</feature>
<name>A0A4Y4C148_9CORY</name>
<organism evidence="7 8">
    <name type="scientific">Corynebacterium variabile</name>
    <dbReference type="NCBI Taxonomy" id="1727"/>
    <lineage>
        <taxon>Bacteria</taxon>
        <taxon>Bacillati</taxon>
        <taxon>Actinomycetota</taxon>
        <taxon>Actinomycetes</taxon>
        <taxon>Mycobacteriales</taxon>
        <taxon>Corynebacteriaceae</taxon>
        <taxon>Corynebacterium</taxon>
    </lineage>
</organism>
<dbReference type="InterPro" id="IPR044772">
    <property type="entry name" value="NO3_transporter"/>
</dbReference>
<dbReference type="InterPro" id="IPR036259">
    <property type="entry name" value="MFS_trans_sf"/>
</dbReference>
<comment type="subcellular location">
    <subcellularLocation>
        <location evidence="1">Membrane</location>
        <topology evidence="1">Multi-pass membrane protein</topology>
    </subcellularLocation>
</comment>
<dbReference type="GO" id="GO:0016020">
    <property type="term" value="C:membrane"/>
    <property type="evidence" value="ECO:0007669"/>
    <property type="project" value="UniProtKB-SubCell"/>
</dbReference>
<dbReference type="AlphaFoldDB" id="A0A4Y4C148"/>
<evidence type="ECO:0000313" key="7">
    <source>
        <dbReference type="EMBL" id="GEC86735.1"/>
    </source>
</evidence>
<dbReference type="Proteomes" id="UP000319986">
    <property type="component" value="Unassembled WGS sequence"/>
</dbReference>
<protein>
    <submittedName>
        <fullName evidence="7">Nitrate/nitrite transporter</fullName>
    </submittedName>
</protein>
<dbReference type="EMBL" id="BJNT01000016">
    <property type="protein sequence ID" value="GEC86735.1"/>
    <property type="molecule type" value="Genomic_DNA"/>
</dbReference>
<dbReference type="InterPro" id="IPR011701">
    <property type="entry name" value="MFS"/>
</dbReference>
<dbReference type="GO" id="GO:0015112">
    <property type="term" value="F:nitrate transmembrane transporter activity"/>
    <property type="evidence" value="ECO:0007669"/>
    <property type="project" value="InterPro"/>
</dbReference>
<keyword evidence="4 6" id="KW-1133">Transmembrane helix</keyword>
<feature type="transmembrane region" description="Helical" evidence="6">
    <location>
        <begin position="84"/>
        <end position="105"/>
    </location>
</feature>
<feature type="transmembrane region" description="Helical" evidence="6">
    <location>
        <begin position="28"/>
        <end position="46"/>
    </location>
</feature>
<comment type="similarity">
    <text evidence="2">Belongs to the major facilitator superfamily. Nitrate/nitrite porter (TC 2.A.1.8) family.</text>
</comment>
<comment type="caution">
    <text evidence="7">The sequence shown here is derived from an EMBL/GenBank/DDBJ whole genome shotgun (WGS) entry which is preliminary data.</text>
</comment>
<dbReference type="SUPFAM" id="SSF103473">
    <property type="entry name" value="MFS general substrate transporter"/>
    <property type="match status" value="1"/>
</dbReference>
<gene>
    <name evidence="7" type="ORF">CVA01_20490</name>
</gene>
<dbReference type="PANTHER" id="PTHR23515">
    <property type="entry name" value="HIGH-AFFINITY NITRATE TRANSPORTER 2.3"/>
    <property type="match status" value="1"/>
</dbReference>
<reference evidence="7 8" key="1">
    <citation type="submission" date="2019-06" db="EMBL/GenBank/DDBJ databases">
        <title>Whole genome shotgun sequence of Corynebacterium variabile NBRC 15286.</title>
        <authorList>
            <person name="Hosoyama A."/>
            <person name="Uohara A."/>
            <person name="Ohji S."/>
            <person name="Ichikawa N."/>
        </authorList>
    </citation>
    <scope>NUCLEOTIDE SEQUENCE [LARGE SCALE GENOMIC DNA]</scope>
    <source>
        <strain evidence="7 8">NBRC 15286</strain>
    </source>
</reference>
<evidence type="ECO:0000256" key="2">
    <source>
        <dbReference type="ARBA" id="ARBA00008432"/>
    </source>
</evidence>
<evidence type="ECO:0000256" key="1">
    <source>
        <dbReference type="ARBA" id="ARBA00004141"/>
    </source>
</evidence>
<accession>A0A4Y4C148</accession>
<evidence type="ECO:0000313" key="8">
    <source>
        <dbReference type="Proteomes" id="UP000319986"/>
    </source>
</evidence>
<evidence type="ECO:0000256" key="6">
    <source>
        <dbReference type="SAM" id="Phobius"/>
    </source>
</evidence>
<feature type="transmembrane region" description="Helical" evidence="6">
    <location>
        <begin position="347"/>
        <end position="370"/>
    </location>
</feature>
<evidence type="ECO:0000256" key="5">
    <source>
        <dbReference type="ARBA" id="ARBA00023136"/>
    </source>
</evidence>
<feature type="transmembrane region" description="Helical" evidence="6">
    <location>
        <begin position="58"/>
        <end position="78"/>
    </location>
</feature>
<feature type="transmembrane region" description="Helical" evidence="6">
    <location>
        <begin position="376"/>
        <end position="396"/>
    </location>
</feature>
<feature type="transmembrane region" description="Helical" evidence="6">
    <location>
        <begin position="126"/>
        <end position="153"/>
    </location>
</feature>